<evidence type="ECO:0000256" key="1">
    <source>
        <dbReference type="SAM" id="MobiDB-lite"/>
    </source>
</evidence>
<keyword evidence="2" id="KW-0812">Transmembrane</keyword>
<keyword evidence="2" id="KW-0472">Membrane</keyword>
<sequence length="419" mass="45983">MLGKRKQLLLGWLFFLALFLPYHTFLGAISEKNFATETAHLPQELQKYVTIKDGKIRAMFNQSIGNVKPLQLYSSTKNQLAFGVTRPDLQDGDECAASIWYSKTCNFSDNPEVGVVLQSSQGTVEKFEGPFPICAVKTSAMDSGEYQHNIDFVATLSSGVSMKCFFEFLFDMKDYKLLADPSKVKPNPKSSKINVSQSSGFAWWLILVIVLIVIAAVAGIIYLLVFCLCPRCKKKSAKPKREREFQSNVTSEAQCVVTMEQTLDERGKSVSSIGQSSEDRSITKQPAITETKDASFTELSAAKRADKYEKDRKPVKPDDGQYIVIGGPALLSSVARKAGAPKTAECKTAPVYAPGSVNNTPSTPMDQPKIATPTTPLTLKSLDSRTAKTPVKRVKKLKEFTAEAGTESSSKKKKNAVIS</sequence>
<evidence type="ECO:0000256" key="2">
    <source>
        <dbReference type="SAM" id="Phobius"/>
    </source>
</evidence>
<protein>
    <submittedName>
        <fullName evidence="4">Uncharacterized protein</fullName>
    </submittedName>
</protein>
<feature type="transmembrane region" description="Helical" evidence="2">
    <location>
        <begin position="201"/>
        <end position="229"/>
    </location>
</feature>
<name>A0A915DQG8_9BILA</name>
<reference evidence="4" key="1">
    <citation type="submission" date="2022-11" db="UniProtKB">
        <authorList>
            <consortium name="WormBaseParasite"/>
        </authorList>
    </citation>
    <scope>IDENTIFICATION</scope>
</reference>
<feature type="region of interest" description="Disordered" evidence="1">
    <location>
        <begin position="399"/>
        <end position="419"/>
    </location>
</feature>
<feature type="region of interest" description="Disordered" evidence="1">
    <location>
        <begin position="351"/>
        <end position="376"/>
    </location>
</feature>
<evidence type="ECO:0000313" key="4">
    <source>
        <dbReference type="WBParaSite" id="jg22564"/>
    </source>
</evidence>
<organism evidence="3 4">
    <name type="scientific">Ditylenchus dipsaci</name>
    <dbReference type="NCBI Taxonomy" id="166011"/>
    <lineage>
        <taxon>Eukaryota</taxon>
        <taxon>Metazoa</taxon>
        <taxon>Ecdysozoa</taxon>
        <taxon>Nematoda</taxon>
        <taxon>Chromadorea</taxon>
        <taxon>Rhabditida</taxon>
        <taxon>Tylenchina</taxon>
        <taxon>Tylenchomorpha</taxon>
        <taxon>Sphaerularioidea</taxon>
        <taxon>Anguinidae</taxon>
        <taxon>Anguininae</taxon>
        <taxon>Ditylenchus</taxon>
    </lineage>
</organism>
<dbReference type="AlphaFoldDB" id="A0A915DQG8"/>
<evidence type="ECO:0000313" key="3">
    <source>
        <dbReference type="Proteomes" id="UP000887574"/>
    </source>
</evidence>
<dbReference type="WBParaSite" id="jg22564">
    <property type="protein sequence ID" value="jg22564"/>
    <property type="gene ID" value="jg22564"/>
</dbReference>
<keyword evidence="3" id="KW-1185">Reference proteome</keyword>
<accession>A0A915DQG8</accession>
<keyword evidence="2" id="KW-1133">Transmembrane helix</keyword>
<dbReference type="Proteomes" id="UP000887574">
    <property type="component" value="Unplaced"/>
</dbReference>
<proteinExistence type="predicted"/>
<feature type="region of interest" description="Disordered" evidence="1">
    <location>
        <begin position="267"/>
        <end position="288"/>
    </location>
</feature>
<feature type="compositionally biased region" description="Polar residues" evidence="1">
    <location>
        <begin position="356"/>
        <end position="365"/>
    </location>
</feature>